<accession>A0A1I2BEI3</accession>
<proteinExistence type="predicted"/>
<dbReference type="Pfam" id="PF02538">
    <property type="entry name" value="Hydantoinase_B"/>
    <property type="match status" value="1"/>
</dbReference>
<name>A0A1I2BEI3_9BACI</name>
<organism evidence="2 3">
    <name type="scientific">Alteribacillus iranensis</name>
    <dbReference type="NCBI Taxonomy" id="930128"/>
    <lineage>
        <taxon>Bacteria</taxon>
        <taxon>Bacillati</taxon>
        <taxon>Bacillota</taxon>
        <taxon>Bacilli</taxon>
        <taxon>Bacillales</taxon>
        <taxon>Bacillaceae</taxon>
        <taxon>Alteribacillus</taxon>
    </lineage>
</organism>
<dbReference type="GO" id="GO:0005829">
    <property type="term" value="C:cytosol"/>
    <property type="evidence" value="ECO:0007669"/>
    <property type="project" value="TreeGrafter"/>
</dbReference>
<dbReference type="PANTHER" id="PTHR11365">
    <property type="entry name" value="5-OXOPROLINASE RELATED"/>
    <property type="match status" value="1"/>
</dbReference>
<feature type="domain" description="Hydantoinase B/oxoprolinase" evidence="1">
    <location>
        <begin position="4"/>
        <end position="529"/>
    </location>
</feature>
<dbReference type="InterPro" id="IPR003692">
    <property type="entry name" value="Hydantoinase_B"/>
</dbReference>
<evidence type="ECO:0000313" key="3">
    <source>
        <dbReference type="Proteomes" id="UP000199516"/>
    </source>
</evidence>
<protein>
    <submittedName>
        <fullName evidence="2">N-methylhydantoinase B</fullName>
    </submittedName>
</protein>
<dbReference type="RefSeq" id="WP_091658571.1">
    <property type="nucleotide sequence ID" value="NZ_FONT01000002.1"/>
</dbReference>
<dbReference type="GO" id="GO:0006749">
    <property type="term" value="P:glutathione metabolic process"/>
    <property type="evidence" value="ECO:0007669"/>
    <property type="project" value="TreeGrafter"/>
</dbReference>
<reference evidence="2 3" key="1">
    <citation type="submission" date="2016-10" db="EMBL/GenBank/DDBJ databases">
        <authorList>
            <person name="de Groot N.N."/>
        </authorList>
    </citation>
    <scope>NUCLEOTIDE SEQUENCE [LARGE SCALE GENOMIC DNA]</scope>
    <source>
        <strain evidence="2 3">DSM 23995</strain>
    </source>
</reference>
<dbReference type="EMBL" id="FONT01000002">
    <property type="protein sequence ID" value="SFE54469.1"/>
    <property type="molecule type" value="Genomic_DNA"/>
</dbReference>
<dbReference type="AlphaFoldDB" id="A0A1I2BEI3"/>
<dbReference type="STRING" id="930128.SAMN05192532_102255"/>
<keyword evidence="3" id="KW-1185">Reference proteome</keyword>
<dbReference type="GO" id="GO:0017168">
    <property type="term" value="F:5-oxoprolinase (ATP-hydrolyzing) activity"/>
    <property type="evidence" value="ECO:0007669"/>
    <property type="project" value="TreeGrafter"/>
</dbReference>
<dbReference type="Proteomes" id="UP000199516">
    <property type="component" value="Unassembled WGS sequence"/>
</dbReference>
<evidence type="ECO:0000313" key="2">
    <source>
        <dbReference type="EMBL" id="SFE54469.1"/>
    </source>
</evidence>
<dbReference type="InterPro" id="IPR045079">
    <property type="entry name" value="Oxoprolinase-like"/>
</dbReference>
<dbReference type="PANTHER" id="PTHR11365:SF23">
    <property type="entry name" value="HYPOTHETICAL 5-OXOPROLINASE (EUROFUNG)-RELATED"/>
    <property type="match status" value="1"/>
</dbReference>
<evidence type="ECO:0000259" key="1">
    <source>
        <dbReference type="Pfam" id="PF02538"/>
    </source>
</evidence>
<dbReference type="OrthoDB" id="102473at2"/>
<sequence>MRTDPATLEIMRSYFNSIASGMGHVIERTSYTTFVKESADFATALASPEGDFYAYPRSVGVTIFLGLSLKKAIESCGELEPGDILITNDPYTTDGLATHLPDVHIIKPIFHEDKLISYAWAFVHCSDVGGLVPASISPKATDVHQEGLRISPVKLYKRGHLNEDVRLLIEANSRVAHLNYGDINAMVAAVNTAESRLETMIEKFGAEAVTLASQDLLQQGEKRARNVIANIPDGTYSFHDYLDDDMLTDIPVRLAADITIKDSDIKIDFSRCDSQVKSAFNLVTNGSRHSFMLQGLINYIISEDPYIPINAGIIFPVEVNAPTGTIVNPAYPAAVGVRHSITMRLYSVILGALSKALPENVPAAGAGQAAIVVLSTLNKNTGNQNMAVVQPLGGGGGGQSDMDGVDGIDHSSGFLKNTPIESLEQHIDILVHRYELMPGTAGPGFHRGGHSIRLDFEAVRPDSMVTARGMERMRFQPWGINGGRAGISGEVVTNPDTNDEKIEEKINVLTLREGDIVSIRTPSGGGWGNANNRPPHLVKKEVEDGLLSIKAANEIYGVVLEEEATGDFRVDEKATEKTRQLMEDKPGSFWDFGQKREEYEKEWTIEASDELARLLQKIPPSERWYRKKEVHERLVNQKNITRDAVAKIWSEWSEKDEGGNER</sequence>
<gene>
    <name evidence="2" type="ORF">SAMN05192532_102255</name>
</gene>